<keyword evidence="1" id="KW-0378">Hydrolase</keyword>
<dbReference type="SUPFAM" id="SSF52309">
    <property type="entry name" value="N-(deoxy)ribosyltransferase-like"/>
    <property type="match status" value="1"/>
</dbReference>
<protein>
    <submittedName>
        <fullName evidence="1">Putative 2'-deoxynucleoside 5'-phosphate N-hydrolase 1</fullName>
        <ecNumber evidence="1">3.2.2.-</ecNumber>
    </submittedName>
</protein>
<dbReference type="AlphaFoldDB" id="A0A212LY98"/>
<dbReference type="RefSeq" id="WP_288185099.1">
    <property type="nucleotide sequence ID" value="NZ_LT608335.1"/>
</dbReference>
<evidence type="ECO:0000313" key="1">
    <source>
        <dbReference type="EMBL" id="SCM82417.1"/>
    </source>
</evidence>
<dbReference type="EC" id="3.2.2.-" evidence="1"/>
<reference evidence="1" key="1">
    <citation type="submission" date="2016-08" db="EMBL/GenBank/DDBJ databases">
        <authorList>
            <person name="Seilhamer J.J."/>
        </authorList>
    </citation>
    <scope>NUCLEOTIDE SEQUENCE</scope>
    <source>
        <strain evidence="1">86</strain>
    </source>
</reference>
<accession>A0A212LY98</accession>
<dbReference type="InterPro" id="IPR007710">
    <property type="entry name" value="Nucleoside_deoxyribTrfase"/>
</dbReference>
<keyword evidence="1" id="KW-0326">Glycosidase</keyword>
<organism evidence="1">
    <name type="scientific">uncultured Sporomusa sp</name>
    <dbReference type="NCBI Taxonomy" id="307249"/>
    <lineage>
        <taxon>Bacteria</taxon>
        <taxon>Bacillati</taxon>
        <taxon>Bacillota</taxon>
        <taxon>Negativicutes</taxon>
        <taxon>Selenomonadales</taxon>
        <taxon>Sporomusaceae</taxon>
        <taxon>Sporomusa</taxon>
        <taxon>environmental samples</taxon>
    </lineage>
</organism>
<dbReference type="GO" id="GO:0009159">
    <property type="term" value="P:deoxyribonucleoside monophosphate catabolic process"/>
    <property type="evidence" value="ECO:0007669"/>
    <property type="project" value="TreeGrafter"/>
</dbReference>
<name>A0A212LY98_9FIRM</name>
<sequence>MNIYFAGSIRGERQPENVETFKRIIDVLKKYGTVLTEHVGDSKLTSTGEKLPDCEIFNRDIKWLENADLVVAEVTSPNLGVTAGI</sequence>
<proteinExistence type="predicted"/>
<dbReference type="PANTHER" id="PTHR15364:SF0">
    <property type="entry name" value="2'-DEOXYNUCLEOSIDE 5'-PHOSPHATE N-HYDROLASE 1"/>
    <property type="match status" value="1"/>
</dbReference>
<dbReference type="InterPro" id="IPR051239">
    <property type="entry name" value="2'-dNMP_N-hydrolase"/>
</dbReference>
<dbReference type="GO" id="GO:0070694">
    <property type="term" value="F:5-hydroxymethyl-dUMP N-hydrolase activity"/>
    <property type="evidence" value="ECO:0007669"/>
    <property type="project" value="TreeGrafter"/>
</dbReference>
<dbReference type="PANTHER" id="PTHR15364">
    <property type="entry name" value="2'-DEOXYNUCLEOSIDE 5'-PHOSPHATE N-HYDROLASE 1"/>
    <property type="match status" value="1"/>
</dbReference>
<dbReference type="Gene3D" id="3.40.50.450">
    <property type="match status" value="1"/>
</dbReference>
<gene>
    <name evidence="1" type="ORF">KL86SPO_50188</name>
</gene>
<dbReference type="Pfam" id="PF05014">
    <property type="entry name" value="Nuc_deoxyrib_tr"/>
    <property type="match status" value="1"/>
</dbReference>
<dbReference type="EMBL" id="FMJE01000005">
    <property type="protein sequence ID" value="SCM82417.1"/>
    <property type="molecule type" value="Genomic_DNA"/>
</dbReference>